<name>A0A256FCM3_9HYPH</name>
<dbReference type="AlphaFoldDB" id="A0A256FCM3"/>
<proteinExistence type="predicted"/>
<evidence type="ECO:0000313" key="2">
    <source>
        <dbReference type="Proteomes" id="UP000216478"/>
    </source>
</evidence>
<sequence length="43" mass="4801">MDYVAQFERPIGIGRVVVVETLGPLDVASIAKEIDRNFLRNPT</sequence>
<organism evidence="1 2">
    <name type="scientific">Brucella grignonensis</name>
    <dbReference type="NCBI Taxonomy" id="94627"/>
    <lineage>
        <taxon>Bacteria</taxon>
        <taxon>Pseudomonadati</taxon>
        <taxon>Pseudomonadota</taxon>
        <taxon>Alphaproteobacteria</taxon>
        <taxon>Hyphomicrobiales</taxon>
        <taxon>Brucellaceae</taxon>
        <taxon>Brucella/Ochrobactrum group</taxon>
        <taxon>Brucella</taxon>
    </lineage>
</organism>
<dbReference type="EMBL" id="NNRL01000159">
    <property type="protein sequence ID" value="OYR12533.1"/>
    <property type="molecule type" value="Genomic_DNA"/>
</dbReference>
<protein>
    <submittedName>
        <fullName evidence="1">Uncharacterized protein</fullName>
    </submittedName>
</protein>
<comment type="caution">
    <text evidence="1">The sequence shown here is derived from an EMBL/GenBank/DDBJ whole genome shotgun (WGS) entry which is preliminary data.</text>
</comment>
<gene>
    <name evidence="1" type="ORF">CEV33_1317</name>
</gene>
<accession>A0A256FCM3</accession>
<reference evidence="1 2" key="1">
    <citation type="submission" date="2017-07" db="EMBL/GenBank/DDBJ databases">
        <title>Phylogenetic study on the rhizospheric bacterium Ochrobactrum sp. A44.</title>
        <authorList>
            <person name="Krzyzanowska D.M."/>
            <person name="Ossowicki A."/>
            <person name="Rajewska M."/>
            <person name="Maciag T."/>
            <person name="Kaczynski Z."/>
            <person name="Czerwicka M."/>
            <person name="Jafra S."/>
        </authorList>
    </citation>
    <scope>NUCLEOTIDE SEQUENCE [LARGE SCALE GENOMIC DNA]</scope>
    <source>
        <strain evidence="1 2">OgA9a</strain>
    </source>
</reference>
<keyword evidence="2" id="KW-1185">Reference proteome</keyword>
<evidence type="ECO:0000313" key="1">
    <source>
        <dbReference type="EMBL" id="OYR12533.1"/>
    </source>
</evidence>
<dbReference type="Proteomes" id="UP000216478">
    <property type="component" value="Unassembled WGS sequence"/>
</dbReference>